<dbReference type="EMBL" id="JACEIK010004565">
    <property type="protein sequence ID" value="MCD9645833.1"/>
    <property type="molecule type" value="Genomic_DNA"/>
</dbReference>
<dbReference type="Proteomes" id="UP000823775">
    <property type="component" value="Unassembled WGS sequence"/>
</dbReference>
<sequence length="106" mass="11954">MSWPSLGNRYWSVGTCVPSNIQDTSGDKTGKCTLLRYKMAGNCYQGHIEIVELDGSSSNSMWMMLYEWDLGGERFTPKPTILVKLSYLVLLCPQAYDENTVISVDF</sequence>
<evidence type="ECO:0000313" key="2">
    <source>
        <dbReference type="Proteomes" id="UP000823775"/>
    </source>
</evidence>
<accession>A0ABS8VI73</accession>
<proteinExistence type="predicted"/>
<comment type="caution">
    <text evidence="1">The sequence shown here is derived from an EMBL/GenBank/DDBJ whole genome shotgun (WGS) entry which is preliminary data.</text>
</comment>
<gene>
    <name evidence="1" type="ORF">HAX54_035129</name>
</gene>
<reference evidence="1 2" key="1">
    <citation type="journal article" date="2021" name="BMC Genomics">
        <title>Datura genome reveals duplications of psychoactive alkaloid biosynthetic genes and high mutation rate following tissue culture.</title>
        <authorList>
            <person name="Rajewski A."/>
            <person name="Carter-House D."/>
            <person name="Stajich J."/>
            <person name="Litt A."/>
        </authorList>
    </citation>
    <scope>NUCLEOTIDE SEQUENCE [LARGE SCALE GENOMIC DNA]</scope>
    <source>
        <strain evidence="1">AR-01</strain>
    </source>
</reference>
<keyword evidence="2" id="KW-1185">Reference proteome</keyword>
<name>A0ABS8VI73_DATST</name>
<organism evidence="1 2">
    <name type="scientific">Datura stramonium</name>
    <name type="common">Jimsonweed</name>
    <name type="synonym">Common thornapple</name>
    <dbReference type="NCBI Taxonomy" id="4076"/>
    <lineage>
        <taxon>Eukaryota</taxon>
        <taxon>Viridiplantae</taxon>
        <taxon>Streptophyta</taxon>
        <taxon>Embryophyta</taxon>
        <taxon>Tracheophyta</taxon>
        <taxon>Spermatophyta</taxon>
        <taxon>Magnoliopsida</taxon>
        <taxon>eudicotyledons</taxon>
        <taxon>Gunneridae</taxon>
        <taxon>Pentapetalae</taxon>
        <taxon>asterids</taxon>
        <taxon>lamiids</taxon>
        <taxon>Solanales</taxon>
        <taxon>Solanaceae</taxon>
        <taxon>Solanoideae</taxon>
        <taxon>Datureae</taxon>
        <taxon>Datura</taxon>
    </lineage>
</organism>
<protein>
    <submittedName>
        <fullName evidence="1">Uncharacterized protein</fullName>
    </submittedName>
</protein>
<evidence type="ECO:0000313" key="1">
    <source>
        <dbReference type="EMBL" id="MCD9645833.1"/>
    </source>
</evidence>